<feature type="transmembrane region" description="Helical" evidence="6">
    <location>
        <begin position="397"/>
        <end position="416"/>
    </location>
</feature>
<dbReference type="GO" id="GO:0005886">
    <property type="term" value="C:plasma membrane"/>
    <property type="evidence" value="ECO:0007669"/>
    <property type="project" value="TreeGrafter"/>
</dbReference>
<evidence type="ECO:0000313" key="7">
    <source>
        <dbReference type="EMBL" id="RDD60966.1"/>
    </source>
</evidence>
<dbReference type="Proteomes" id="UP000253941">
    <property type="component" value="Unassembled WGS sequence"/>
</dbReference>
<evidence type="ECO:0000256" key="1">
    <source>
        <dbReference type="ARBA" id="ARBA00004141"/>
    </source>
</evidence>
<feature type="transmembrane region" description="Helical" evidence="6">
    <location>
        <begin position="327"/>
        <end position="352"/>
    </location>
</feature>
<evidence type="ECO:0000256" key="3">
    <source>
        <dbReference type="ARBA" id="ARBA00022692"/>
    </source>
</evidence>
<gene>
    <name evidence="7" type="ORF">DRB17_15375</name>
</gene>
<evidence type="ECO:0000256" key="6">
    <source>
        <dbReference type="SAM" id="Phobius"/>
    </source>
</evidence>
<keyword evidence="3 6" id="KW-0812">Transmembrane</keyword>
<keyword evidence="5 6" id="KW-0472">Membrane</keyword>
<comment type="subcellular location">
    <subcellularLocation>
        <location evidence="1">Membrane</location>
        <topology evidence="1">Multi-pass membrane protein</topology>
    </subcellularLocation>
</comment>
<dbReference type="PANTHER" id="PTHR42893:SF46">
    <property type="entry name" value="PROTEIN DETOXIFICATION 44, CHLOROPLASTIC"/>
    <property type="match status" value="1"/>
</dbReference>
<feature type="transmembrane region" description="Helical" evidence="6">
    <location>
        <begin position="202"/>
        <end position="224"/>
    </location>
</feature>
<proteinExistence type="inferred from homology"/>
<feature type="transmembrane region" description="Helical" evidence="6">
    <location>
        <begin position="145"/>
        <end position="165"/>
    </location>
</feature>
<feature type="transmembrane region" description="Helical" evidence="6">
    <location>
        <begin position="104"/>
        <end position="125"/>
    </location>
</feature>
<dbReference type="Pfam" id="PF01554">
    <property type="entry name" value="MatE"/>
    <property type="match status" value="2"/>
</dbReference>
<feature type="transmembrane region" description="Helical" evidence="6">
    <location>
        <begin position="53"/>
        <end position="73"/>
    </location>
</feature>
<dbReference type="CDD" id="cd13136">
    <property type="entry name" value="MATE_DinF_like"/>
    <property type="match status" value="1"/>
</dbReference>
<dbReference type="NCBIfam" id="TIGR00797">
    <property type="entry name" value="matE"/>
    <property type="match status" value="1"/>
</dbReference>
<keyword evidence="8" id="KW-1185">Reference proteome</keyword>
<dbReference type="EMBL" id="QPMH01000017">
    <property type="protein sequence ID" value="RDD60966.1"/>
    <property type="molecule type" value="Genomic_DNA"/>
</dbReference>
<feature type="transmembrane region" description="Helical" evidence="6">
    <location>
        <begin position="283"/>
        <end position="306"/>
    </location>
</feature>
<feature type="transmembrane region" description="Helical" evidence="6">
    <location>
        <begin position="422"/>
        <end position="443"/>
    </location>
</feature>
<organism evidence="7 8">
    <name type="scientific">Ferruginivarius sediminum</name>
    <dbReference type="NCBI Taxonomy" id="2661937"/>
    <lineage>
        <taxon>Bacteria</taxon>
        <taxon>Pseudomonadati</taxon>
        <taxon>Pseudomonadota</taxon>
        <taxon>Alphaproteobacteria</taxon>
        <taxon>Rhodospirillales</taxon>
        <taxon>Rhodospirillaceae</taxon>
        <taxon>Ferruginivarius</taxon>
    </lineage>
</organism>
<dbReference type="RefSeq" id="WP_114583105.1">
    <property type="nucleotide sequence ID" value="NZ_QPMH01000017.1"/>
</dbReference>
<sequence>MAEKEHSVAAPAGPGREWNSRVWRLALPIILSNLSTPLLGAVDTAVMGHLPDAAYIGGVAIGSLIFSFLYWGFGFLRMGTTGFTAQAFGAGDMHELRATLARPLLLAVGLGLMLIVLQWPIGLLAFHLVDASQQVEVLAGDYYAIRIWSAPFALVNYTVLGWLLGTQRAKHALVLQITLNGINIVLDLWFVVALGWTIEGVALASLLAEIAAAAMGLGLCAVILHREGGRWSWARIVARERMVALFRVNRDIFVRTLTLIFAFAYFTARSAEMGETRLAANAILLQLQNFLSFGLDGFAHAAEILVGSAVGARSRDALRQAVRTSTLWALALAAGVSLSLAIGGPLIVSWFTSLAEVRAAALAYLPWMIASPFASIWAFQLDGIFIGATRTTAMRNAMLISLAIYLLACRALIPLLENHGLWLALMIFLAARGVTLGWCYPALERAVASAKTY</sequence>
<evidence type="ECO:0000256" key="4">
    <source>
        <dbReference type="ARBA" id="ARBA00022989"/>
    </source>
</evidence>
<dbReference type="InterPro" id="IPR044644">
    <property type="entry name" value="DinF-like"/>
</dbReference>
<dbReference type="GO" id="GO:0042910">
    <property type="term" value="F:xenobiotic transmembrane transporter activity"/>
    <property type="evidence" value="ECO:0007669"/>
    <property type="project" value="InterPro"/>
</dbReference>
<feature type="transmembrane region" description="Helical" evidence="6">
    <location>
        <begin position="25"/>
        <end position="47"/>
    </location>
</feature>
<dbReference type="GO" id="GO:0015297">
    <property type="term" value="F:antiporter activity"/>
    <property type="evidence" value="ECO:0007669"/>
    <property type="project" value="InterPro"/>
</dbReference>
<keyword evidence="4 6" id="KW-1133">Transmembrane helix</keyword>
<evidence type="ECO:0000256" key="5">
    <source>
        <dbReference type="ARBA" id="ARBA00023136"/>
    </source>
</evidence>
<feature type="transmembrane region" description="Helical" evidence="6">
    <location>
        <begin position="177"/>
        <end position="196"/>
    </location>
</feature>
<dbReference type="PANTHER" id="PTHR42893">
    <property type="entry name" value="PROTEIN DETOXIFICATION 44, CHLOROPLASTIC-RELATED"/>
    <property type="match status" value="1"/>
</dbReference>
<comment type="similarity">
    <text evidence="2">Belongs to the multi antimicrobial extrusion (MATE) (TC 2.A.66.1) family.</text>
</comment>
<comment type="caution">
    <text evidence="7">The sequence shown here is derived from an EMBL/GenBank/DDBJ whole genome shotgun (WGS) entry which is preliminary data.</text>
</comment>
<feature type="transmembrane region" description="Helical" evidence="6">
    <location>
        <begin position="364"/>
        <end position="385"/>
    </location>
</feature>
<evidence type="ECO:0000313" key="8">
    <source>
        <dbReference type="Proteomes" id="UP000253941"/>
    </source>
</evidence>
<accession>A0A369TDG8</accession>
<dbReference type="AlphaFoldDB" id="A0A369TDG8"/>
<feature type="transmembrane region" description="Helical" evidence="6">
    <location>
        <begin position="252"/>
        <end position="271"/>
    </location>
</feature>
<reference evidence="7 8" key="1">
    <citation type="submission" date="2018-07" db="EMBL/GenBank/DDBJ databases">
        <title>Venubactetium sediminum gen. nov., sp. nov., isolated from a marine solar saltern.</title>
        <authorList>
            <person name="Wang S."/>
        </authorList>
    </citation>
    <scope>NUCLEOTIDE SEQUENCE [LARGE SCALE GENOMIC DNA]</scope>
    <source>
        <strain evidence="7 8">WD2A32</strain>
    </source>
</reference>
<evidence type="ECO:0000256" key="2">
    <source>
        <dbReference type="ARBA" id="ARBA00010199"/>
    </source>
</evidence>
<dbReference type="InterPro" id="IPR002528">
    <property type="entry name" value="MATE_fam"/>
</dbReference>
<protein>
    <submittedName>
        <fullName evidence="7">MATE family efflux transporter</fullName>
    </submittedName>
</protein>
<name>A0A369TDG8_9PROT</name>